<dbReference type="InterPro" id="IPR027417">
    <property type="entry name" value="P-loop_NTPase"/>
</dbReference>
<sequence>MNHHVYVRYQSNQPVGIRTHQLNSATWEWVQTLCNVADVIAAATLGGNRRLLGLPEDFGPLNLHAVFDGCDGPALEPNLALSTLSTGRAAKTDFVIKTKSDMDVDDSSLASGSGTSSRSSIIKGVIQLDSIDLNTEHLGRHELLAKLSELVADYRFVRLTSPQASGKSSLLKLYQNRLEKKGKTDVVWISCFDHRSCSQQLLDRVGIDISNRSTAVGVGQKDLVVFLDDAQEKYDDLEFWKLLIKTGPTWIPSNIRFIISSTHLLAGALVRPVELQSLRALERNDFLLSSDEANQFLDFTVIGLPQSMRFPTLKQIVINECGGLIGALRLSVDSLKDRFSKDFKPPEQSLLQYVLSNDYVSNMDRCFGSAHSDPIGDDFKKFLKRIFVKEEGRPQQLAISEDENRYALLEKTGILVELPDSTFAFSSPLAKRYYFKWVFPNRSSTMPTSLHELVRNVVESMSSNLLNHSTVAGDFPKEAVFQHLFLDGLARFTKADCSICSELSKTFRDPNSGGSGSVPGEIDFYLNGQLRWGIELLVNGVGIGENLSRFSPTGKYFPLGMTDYVVVDFRRNKSEGEPPNIARHPKRITVFFKDDKFESAQCLFGSDETIVHVNLAA</sequence>
<protein>
    <submittedName>
        <fullName evidence="1">Uncharacterized protein</fullName>
    </submittedName>
</protein>
<evidence type="ECO:0000313" key="1">
    <source>
        <dbReference type="EMBL" id="TPX63256.1"/>
    </source>
</evidence>
<keyword evidence="2" id="KW-1185">Reference proteome</keyword>
<dbReference type="AlphaFoldDB" id="A0A507EIW9"/>
<dbReference type="EMBL" id="QEAP01000620">
    <property type="protein sequence ID" value="TPX63256.1"/>
    <property type="molecule type" value="Genomic_DNA"/>
</dbReference>
<dbReference type="OrthoDB" id="2145545at2759"/>
<gene>
    <name evidence="1" type="ORF">CcCBS67573_g08724</name>
</gene>
<name>A0A507EIW9_9FUNG</name>
<accession>A0A507EIW9</accession>
<evidence type="ECO:0000313" key="2">
    <source>
        <dbReference type="Proteomes" id="UP000320333"/>
    </source>
</evidence>
<organism evidence="1 2">
    <name type="scientific">Chytriomyces confervae</name>
    <dbReference type="NCBI Taxonomy" id="246404"/>
    <lineage>
        <taxon>Eukaryota</taxon>
        <taxon>Fungi</taxon>
        <taxon>Fungi incertae sedis</taxon>
        <taxon>Chytridiomycota</taxon>
        <taxon>Chytridiomycota incertae sedis</taxon>
        <taxon>Chytridiomycetes</taxon>
        <taxon>Chytridiales</taxon>
        <taxon>Chytriomycetaceae</taxon>
        <taxon>Chytriomyces</taxon>
    </lineage>
</organism>
<dbReference type="SUPFAM" id="SSF52540">
    <property type="entry name" value="P-loop containing nucleoside triphosphate hydrolases"/>
    <property type="match status" value="1"/>
</dbReference>
<dbReference type="Proteomes" id="UP000320333">
    <property type="component" value="Unassembled WGS sequence"/>
</dbReference>
<reference evidence="1 2" key="1">
    <citation type="journal article" date="2019" name="Sci. Rep.">
        <title>Comparative genomics of chytrid fungi reveal insights into the obligate biotrophic and pathogenic lifestyle of Synchytrium endobioticum.</title>
        <authorList>
            <person name="van de Vossenberg B.T.L.H."/>
            <person name="Warris S."/>
            <person name="Nguyen H.D.T."/>
            <person name="van Gent-Pelzer M.P.E."/>
            <person name="Joly D.L."/>
            <person name="van de Geest H.C."/>
            <person name="Bonants P.J.M."/>
            <person name="Smith D.S."/>
            <person name="Levesque C.A."/>
            <person name="van der Lee T.A.J."/>
        </authorList>
    </citation>
    <scope>NUCLEOTIDE SEQUENCE [LARGE SCALE GENOMIC DNA]</scope>
    <source>
        <strain evidence="1 2">CBS 675.73</strain>
    </source>
</reference>
<comment type="caution">
    <text evidence="1">The sequence shown here is derived from an EMBL/GenBank/DDBJ whole genome shotgun (WGS) entry which is preliminary data.</text>
</comment>
<proteinExistence type="predicted"/>